<protein>
    <recommendedName>
        <fullName evidence="1">ANTAR domain-containing protein</fullName>
    </recommendedName>
</protein>
<dbReference type="InterPro" id="IPR036388">
    <property type="entry name" value="WH-like_DNA-bd_sf"/>
</dbReference>
<dbReference type="PROSITE" id="PS50921">
    <property type="entry name" value="ANTAR"/>
    <property type="match status" value="1"/>
</dbReference>
<dbReference type="PATRIC" id="fig|1653479.3.peg.2239"/>
<reference evidence="3" key="2">
    <citation type="submission" date="2016-04" db="EMBL/GenBank/DDBJ databases">
        <title>Complete Genome and Plasmid Sequences for Rhodococcus fascians D188 and Draft Sequences for Rhodococcus spp. Isolates PBTS 1 and PBTS 2.</title>
        <authorList>
            <person name="Stamer R."/>
            <person name="Vereecke D."/>
            <person name="Zhang Y."/>
            <person name="Schilkey F."/>
            <person name="Devitt N."/>
            <person name="Randall J."/>
        </authorList>
    </citation>
    <scope>NUCLEOTIDE SEQUENCE [LARGE SCALE GENOMIC DNA]</scope>
    <source>
        <strain evidence="3">PBTS2</strain>
    </source>
</reference>
<organism evidence="2 3">
    <name type="scientific">Rhodococcoides fascians</name>
    <name type="common">Rhodococcus fascians</name>
    <dbReference type="NCBI Taxonomy" id="1828"/>
    <lineage>
        <taxon>Bacteria</taxon>
        <taxon>Bacillati</taxon>
        <taxon>Actinomycetota</taxon>
        <taxon>Actinomycetes</taxon>
        <taxon>Mycobacteriales</taxon>
        <taxon>Nocardiaceae</taxon>
        <taxon>Rhodococcoides</taxon>
    </lineage>
</organism>
<evidence type="ECO:0000313" key="2">
    <source>
        <dbReference type="EMBL" id="AMY23512.1"/>
    </source>
</evidence>
<dbReference type="AlphaFoldDB" id="A0A143QM31"/>
<dbReference type="Pfam" id="PF03861">
    <property type="entry name" value="ANTAR"/>
    <property type="match status" value="1"/>
</dbReference>
<sequence>MRDNILMSAAHVTRIEGPLDPQDALARRAPIEQAKGILMAVHRITADEAFALLVARSQRDNRKVHDIAREFVHEMSHLP</sequence>
<dbReference type="InterPro" id="IPR005561">
    <property type="entry name" value="ANTAR"/>
</dbReference>
<dbReference type="KEGG" id="rhs:A3Q41_02210"/>
<dbReference type="GO" id="GO:0003723">
    <property type="term" value="F:RNA binding"/>
    <property type="evidence" value="ECO:0007669"/>
    <property type="project" value="InterPro"/>
</dbReference>
<feature type="domain" description="ANTAR" evidence="1">
    <location>
        <begin position="11"/>
        <end position="72"/>
    </location>
</feature>
<gene>
    <name evidence="2" type="ORF">A3Q41_02210</name>
</gene>
<dbReference type="SMART" id="SM01012">
    <property type="entry name" value="ANTAR"/>
    <property type="match status" value="1"/>
</dbReference>
<dbReference type="SUPFAM" id="SSF52172">
    <property type="entry name" value="CheY-like"/>
    <property type="match status" value="1"/>
</dbReference>
<reference evidence="2 3" key="1">
    <citation type="journal article" date="2016" name="Genome Announc.">
        <title>Complete Genome and Plasmid Sequences for Rhodococcus fascians D188 and Draft Sequences for Rhodococcus Isolates PBTS 1 and PBTS 2.</title>
        <authorList>
            <person name="Stamler R.A."/>
            <person name="Vereecke D."/>
            <person name="Zhang Y."/>
            <person name="Schilkey F."/>
            <person name="Devitt N."/>
            <person name="Randall J.J."/>
        </authorList>
    </citation>
    <scope>NUCLEOTIDE SEQUENCE [LARGE SCALE GENOMIC DNA]</scope>
    <source>
        <strain evidence="2 3">PBTS2</strain>
    </source>
</reference>
<dbReference type="InterPro" id="IPR011006">
    <property type="entry name" value="CheY-like_superfamily"/>
</dbReference>
<accession>A0A143QM31</accession>
<evidence type="ECO:0000259" key="1">
    <source>
        <dbReference type="PROSITE" id="PS50921"/>
    </source>
</evidence>
<dbReference type="Proteomes" id="UP000076038">
    <property type="component" value="Chromosome"/>
</dbReference>
<dbReference type="Gene3D" id="1.10.10.10">
    <property type="entry name" value="Winged helix-like DNA-binding domain superfamily/Winged helix DNA-binding domain"/>
    <property type="match status" value="1"/>
</dbReference>
<dbReference type="EMBL" id="CP015220">
    <property type="protein sequence ID" value="AMY23512.1"/>
    <property type="molecule type" value="Genomic_DNA"/>
</dbReference>
<name>A0A143QM31_RHOFA</name>
<keyword evidence="3" id="KW-1185">Reference proteome</keyword>
<evidence type="ECO:0000313" key="3">
    <source>
        <dbReference type="Proteomes" id="UP000076038"/>
    </source>
</evidence>
<proteinExistence type="predicted"/>